<keyword evidence="2" id="KW-1133">Transmembrane helix</keyword>
<evidence type="ECO:0000313" key="4">
    <source>
        <dbReference type="Proteomes" id="UP000247498"/>
    </source>
</evidence>
<comment type="caution">
    <text evidence="3">The sequence shown here is derived from an EMBL/GenBank/DDBJ whole genome shotgun (WGS) entry which is preliminary data.</text>
</comment>
<gene>
    <name evidence="3" type="ORF">Rsub_03371</name>
</gene>
<feature type="transmembrane region" description="Helical" evidence="2">
    <location>
        <begin position="82"/>
        <end position="103"/>
    </location>
</feature>
<protein>
    <submittedName>
        <fullName evidence="3">Uncharacterized protein</fullName>
    </submittedName>
</protein>
<sequence>MAGGEPSGAASTSGSGSSGGSGSGSGSGAPSRQQRVAAPAQAHPLVQYGCSAGFAGVVGTIVVGVFGTITGRQALYSRMLRYRLVLVGTTLGLYTTGTGFIPVPPPLVALFGPPKRAPLQ</sequence>
<keyword evidence="4" id="KW-1185">Reference proteome</keyword>
<feature type="compositionally biased region" description="Gly residues" evidence="1">
    <location>
        <begin position="16"/>
        <end position="27"/>
    </location>
</feature>
<evidence type="ECO:0000256" key="1">
    <source>
        <dbReference type="SAM" id="MobiDB-lite"/>
    </source>
</evidence>
<name>A0A2V0NRE0_9CHLO</name>
<feature type="region of interest" description="Disordered" evidence="1">
    <location>
        <begin position="1"/>
        <end position="38"/>
    </location>
</feature>
<dbReference type="InParanoid" id="A0A2V0NRE0"/>
<keyword evidence="2" id="KW-0812">Transmembrane</keyword>
<dbReference type="Proteomes" id="UP000247498">
    <property type="component" value="Unassembled WGS sequence"/>
</dbReference>
<organism evidence="3 4">
    <name type="scientific">Raphidocelis subcapitata</name>
    <dbReference type="NCBI Taxonomy" id="307507"/>
    <lineage>
        <taxon>Eukaryota</taxon>
        <taxon>Viridiplantae</taxon>
        <taxon>Chlorophyta</taxon>
        <taxon>core chlorophytes</taxon>
        <taxon>Chlorophyceae</taxon>
        <taxon>CS clade</taxon>
        <taxon>Sphaeropleales</taxon>
        <taxon>Selenastraceae</taxon>
        <taxon>Raphidocelis</taxon>
    </lineage>
</organism>
<accession>A0A2V0NRE0</accession>
<keyword evidence="2" id="KW-0472">Membrane</keyword>
<evidence type="ECO:0000256" key="2">
    <source>
        <dbReference type="SAM" id="Phobius"/>
    </source>
</evidence>
<reference evidence="3 4" key="1">
    <citation type="journal article" date="2018" name="Sci. Rep.">
        <title>Raphidocelis subcapitata (=Pseudokirchneriella subcapitata) provides an insight into genome evolution and environmental adaptations in the Sphaeropleales.</title>
        <authorList>
            <person name="Suzuki S."/>
            <person name="Yamaguchi H."/>
            <person name="Nakajima N."/>
            <person name="Kawachi M."/>
        </authorList>
    </citation>
    <scope>NUCLEOTIDE SEQUENCE [LARGE SCALE GENOMIC DNA]</scope>
    <source>
        <strain evidence="3 4">NIES-35</strain>
    </source>
</reference>
<feature type="transmembrane region" description="Helical" evidence="2">
    <location>
        <begin position="45"/>
        <end position="70"/>
    </location>
</feature>
<proteinExistence type="predicted"/>
<dbReference type="AlphaFoldDB" id="A0A2V0NRE0"/>
<dbReference type="EMBL" id="BDRX01000015">
    <property type="protein sequence ID" value="GBF90238.1"/>
    <property type="molecule type" value="Genomic_DNA"/>
</dbReference>
<evidence type="ECO:0000313" key="3">
    <source>
        <dbReference type="EMBL" id="GBF90238.1"/>
    </source>
</evidence>